<reference evidence="10" key="2">
    <citation type="journal article" date="2023" name="IMA Fungus">
        <title>Comparative genomic study of the Penicillium genus elucidates a diverse pangenome and 15 lateral gene transfer events.</title>
        <authorList>
            <person name="Petersen C."/>
            <person name="Sorensen T."/>
            <person name="Nielsen M.R."/>
            <person name="Sondergaard T.E."/>
            <person name="Sorensen J.L."/>
            <person name="Fitzpatrick D.A."/>
            <person name="Frisvad J.C."/>
            <person name="Nielsen K.L."/>
        </authorList>
    </citation>
    <scope>NUCLEOTIDE SEQUENCE</scope>
    <source>
        <strain evidence="10">IBT 29864</strain>
    </source>
</reference>
<dbReference type="Gene3D" id="1.10.630.10">
    <property type="entry name" value="Cytochrome P450"/>
    <property type="match status" value="1"/>
</dbReference>
<comment type="cofactor">
    <cofactor evidence="1 8">
        <name>heme</name>
        <dbReference type="ChEBI" id="CHEBI:30413"/>
    </cofactor>
</comment>
<evidence type="ECO:0000256" key="4">
    <source>
        <dbReference type="ARBA" id="ARBA00022723"/>
    </source>
</evidence>
<evidence type="ECO:0000256" key="3">
    <source>
        <dbReference type="ARBA" id="ARBA00022617"/>
    </source>
</evidence>
<proteinExistence type="inferred from homology"/>
<gene>
    <name evidence="10" type="ORF">N7496_010787</name>
</gene>
<evidence type="ECO:0000256" key="1">
    <source>
        <dbReference type="ARBA" id="ARBA00001971"/>
    </source>
</evidence>
<evidence type="ECO:0000256" key="9">
    <source>
        <dbReference type="RuleBase" id="RU000461"/>
    </source>
</evidence>
<evidence type="ECO:0000256" key="5">
    <source>
        <dbReference type="ARBA" id="ARBA00023002"/>
    </source>
</evidence>
<organism evidence="10 11">
    <name type="scientific">Penicillium cataractarum</name>
    <dbReference type="NCBI Taxonomy" id="2100454"/>
    <lineage>
        <taxon>Eukaryota</taxon>
        <taxon>Fungi</taxon>
        <taxon>Dikarya</taxon>
        <taxon>Ascomycota</taxon>
        <taxon>Pezizomycotina</taxon>
        <taxon>Eurotiomycetes</taxon>
        <taxon>Eurotiomycetidae</taxon>
        <taxon>Eurotiales</taxon>
        <taxon>Aspergillaceae</taxon>
        <taxon>Penicillium</taxon>
    </lineage>
</organism>
<dbReference type="InterPro" id="IPR036396">
    <property type="entry name" value="Cyt_P450_sf"/>
</dbReference>
<dbReference type="EMBL" id="JAPZBS010000009">
    <property type="protein sequence ID" value="KAJ5358374.1"/>
    <property type="molecule type" value="Genomic_DNA"/>
</dbReference>
<dbReference type="PROSITE" id="PS00086">
    <property type="entry name" value="CYTOCHROME_P450"/>
    <property type="match status" value="1"/>
</dbReference>
<keyword evidence="6 8" id="KW-0408">Iron</keyword>
<evidence type="ECO:0000256" key="7">
    <source>
        <dbReference type="ARBA" id="ARBA00023033"/>
    </source>
</evidence>
<keyword evidence="11" id="KW-1185">Reference proteome</keyword>
<name>A0A9W9UVR6_9EURO</name>
<keyword evidence="7 9" id="KW-0503">Monooxygenase</keyword>
<dbReference type="RefSeq" id="XP_056549660.1">
    <property type="nucleotide sequence ID" value="XM_056703700.1"/>
</dbReference>
<evidence type="ECO:0000313" key="10">
    <source>
        <dbReference type="EMBL" id="KAJ5358374.1"/>
    </source>
</evidence>
<accession>A0A9W9UVR6</accession>
<evidence type="ECO:0000313" key="11">
    <source>
        <dbReference type="Proteomes" id="UP001147782"/>
    </source>
</evidence>
<dbReference type="InterPro" id="IPR002403">
    <property type="entry name" value="Cyt_P450_E_grp-IV"/>
</dbReference>
<dbReference type="InterPro" id="IPR001128">
    <property type="entry name" value="Cyt_P450"/>
</dbReference>
<keyword evidence="4 8" id="KW-0479">Metal-binding</keyword>
<feature type="binding site" description="axial binding residue" evidence="8">
    <location>
        <position position="281"/>
    </location>
    <ligand>
        <name>heme</name>
        <dbReference type="ChEBI" id="CHEBI:30413"/>
    </ligand>
    <ligandPart>
        <name>Fe</name>
        <dbReference type="ChEBI" id="CHEBI:18248"/>
    </ligandPart>
</feature>
<dbReference type="OrthoDB" id="1844152at2759"/>
<evidence type="ECO:0000256" key="2">
    <source>
        <dbReference type="ARBA" id="ARBA00010617"/>
    </source>
</evidence>
<dbReference type="GO" id="GO:0005506">
    <property type="term" value="F:iron ion binding"/>
    <property type="evidence" value="ECO:0007669"/>
    <property type="project" value="InterPro"/>
</dbReference>
<dbReference type="PANTHER" id="PTHR46206:SF2">
    <property type="entry name" value="CYTOCHROME P450 MONOOXYGENASE AUSG-RELATED"/>
    <property type="match status" value="1"/>
</dbReference>
<dbReference type="Pfam" id="PF00067">
    <property type="entry name" value="p450"/>
    <property type="match status" value="1"/>
</dbReference>
<dbReference type="SUPFAM" id="SSF48264">
    <property type="entry name" value="Cytochrome P450"/>
    <property type="match status" value="1"/>
</dbReference>
<keyword evidence="3 8" id="KW-0349">Heme</keyword>
<dbReference type="GeneID" id="81442879"/>
<sequence length="346" mass="39569">MLDWEPHNFFRGAPFMIARLSSLVFLGENSCRDVEWLNISVNYTIDAFQATRELRLCPSIFRPLIHWILPSTRKLRKHLHAAREIVSKEIEKRAASRQLQAHESPDALNWLHEASESFNLGFDQSYGQIGLSLVAIHTTSSLLTNVIYDLAAYPEYVQPLRDEIEEVLAEDDGLKKTSLFKLRLMDSVMKESQRINPLALAFLNRIAERQVSLSDGTVIPKGATIVVSAHTFMDEAVYPNASHFDGYRFYNKRLEPGSQHSYQLVTTSSQHFAFGHGVHTCPGRFFAVNESKILLIHLLLKYDWKFKGERKRPKNIEFGIESIPDPSIELLFRSREPEIDLTALGE</sequence>
<dbReference type="GO" id="GO:0043386">
    <property type="term" value="P:mycotoxin biosynthetic process"/>
    <property type="evidence" value="ECO:0007669"/>
    <property type="project" value="UniProtKB-ARBA"/>
</dbReference>
<reference evidence="10" key="1">
    <citation type="submission" date="2022-11" db="EMBL/GenBank/DDBJ databases">
        <authorList>
            <person name="Petersen C."/>
        </authorList>
    </citation>
    <scope>NUCLEOTIDE SEQUENCE</scope>
    <source>
        <strain evidence="10">IBT 29864</strain>
    </source>
</reference>
<comment type="caution">
    <text evidence="10">The sequence shown here is derived from an EMBL/GenBank/DDBJ whole genome shotgun (WGS) entry which is preliminary data.</text>
</comment>
<dbReference type="PRINTS" id="PR00465">
    <property type="entry name" value="EP450IV"/>
</dbReference>
<dbReference type="InterPro" id="IPR017972">
    <property type="entry name" value="Cyt_P450_CS"/>
</dbReference>
<keyword evidence="5 9" id="KW-0560">Oxidoreductase</keyword>
<evidence type="ECO:0000256" key="6">
    <source>
        <dbReference type="ARBA" id="ARBA00023004"/>
    </source>
</evidence>
<protein>
    <submittedName>
        <fullName evidence="10">Uncharacterized protein</fullName>
    </submittedName>
</protein>
<evidence type="ECO:0000256" key="8">
    <source>
        <dbReference type="PIRSR" id="PIRSR602403-1"/>
    </source>
</evidence>
<dbReference type="PANTHER" id="PTHR46206">
    <property type="entry name" value="CYTOCHROME P450"/>
    <property type="match status" value="1"/>
</dbReference>
<dbReference type="GO" id="GO:0020037">
    <property type="term" value="F:heme binding"/>
    <property type="evidence" value="ECO:0007669"/>
    <property type="project" value="InterPro"/>
</dbReference>
<dbReference type="GO" id="GO:0016705">
    <property type="term" value="F:oxidoreductase activity, acting on paired donors, with incorporation or reduction of molecular oxygen"/>
    <property type="evidence" value="ECO:0007669"/>
    <property type="project" value="InterPro"/>
</dbReference>
<dbReference type="Proteomes" id="UP001147782">
    <property type="component" value="Unassembled WGS sequence"/>
</dbReference>
<dbReference type="GO" id="GO:0004497">
    <property type="term" value="F:monooxygenase activity"/>
    <property type="evidence" value="ECO:0007669"/>
    <property type="project" value="UniProtKB-KW"/>
</dbReference>
<dbReference type="CDD" id="cd11041">
    <property type="entry name" value="CYP503A1-like"/>
    <property type="match status" value="1"/>
</dbReference>
<comment type="similarity">
    <text evidence="2 9">Belongs to the cytochrome P450 family.</text>
</comment>
<dbReference type="AlphaFoldDB" id="A0A9W9UVR6"/>